<evidence type="ECO:0000259" key="9">
    <source>
        <dbReference type="PROSITE" id="PS50089"/>
    </source>
</evidence>
<keyword evidence="6 8" id="KW-0175">Coiled coil</keyword>
<dbReference type="SMART" id="SM00336">
    <property type="entry name" value="BBOX"/>
    <property type="match status" value="1"/>
</dbReference>
<dbReference type="PROSITE" id="PS50119">
    <property type="entry name" value="ZF_BBOX"/>
    <property type="match status" value="1"/>
</dbReference>
<gene>
    <name evidence="12" type="ORF">GDO81_024877</name>
</gene>
<feature type="domain" description="B box-type" evidence="10">
    <location>
        <begin position="135"/>
        <end position="176"/>
    </location>
</feature>
<dbReference type="Gene3D" id="3.30.160.60">
    <property type="entry name" value="Classic Zinc Finger"/>
    <property type="match status" value="1"/>
</dbReference>
<dbReference type="InterPro" id="IPR027370">
    <property type="entry name" value="Znf-RING_euk"/>
</dbReference>
<feature type="domain" description="RING-type" evidence="9">
    <location>
        <begin position="12"/>
        <end position="55"/>
    </location>
</feature>
<dbReference type="InterPro" id="IPR013320">
    <property type="entry name" value="ConA-like_dom_sf"/>
</dbReference>
<dbReference type="InterPro" id="IPR043136">
    <property type="entry name" value="B30.2/SPRY_sf"/>
</dbReference>
<dbReference type="InterPro" id="IPR006574">
    <property type="entry name" value="PRY"/>
</dbReference>
<reference evidence="12" key="1">
    <citation type="thesis" date="2020" institute="ProQuest LLC" country="789 East Eisenhower Parkway, Ann Arbor, MI, USA">
        <title>Comparative Genomics and Chromosome Evolution.</title>
        <authorList>
            <person name="Mudd A.B."/>
        </authorList>
    </citation>
    <scope>NUCLEOTIDE SEQUENCE</scope>
    <source>
        <strain evidence="12">237g6f4</strain>
        <tissue evidence="12">Blood</tissue>
    </source>
</reference>
<dbReference type="Pfam" id="PF13445">
    <property type="entry name" value="zf-RING_UBOX"/>
    <property type="match status" value="1"/>
</dbReference>
<dbReference type="SMART" id="SM00589">
    <property type="entry name" value="PRY"/>
    <property type="match status" value="1"/>
</dbReference>
<feature type="coiled-coil region" evidence="8">
    <location>
        <begin position="198"/>
        <end position="283"/>
    </location>
</feature>
<dbReference type="InterPro" id="IPR003877">
    <property type="entry name" value="SPRY_dom"/>
</dbReference>
<dbReference type="InterPro" id="IPR001841">
    <property type="entry name" value="Znf_RING"/>
</dbReference>
<dbReference type="PANTHER" id="PTHR25465">
    <property type="entry name" value="B-BOX DOMAIN CONTAINING"/>
    <property type="match status" value="1"/>
</dbReference>
<accession>A0AAV6ZH55</accession>
<evidence type="ECO:0000259" key="10">
    <source>
        <dbReference type="PROSITE" id="PS50119"/>
    </source>
</evidence>
<evidence type="ECO:0000256" key="4">
    <source>
        <dbReference type="ARBA" id="ARBA00022833"/>
    </source>
</evidence>
<dbReference type="SMART" id="SM00449">
    <property type="entry name" value="SPRY"/>
    <property type="match status" value="1"/>
</dbReference>
<evidence type="ECO:0000313" key="12">
    <source>
        <dbReference type="EMBL" id="KAG8548596.1"/>
    </source>
</evidence>
<evidence type="ECO:0000313" key="13">
    <source>
        <dbReference type="Proteomes" id="UP000824782"/>
    </source>
</evidence>
<dbReference type="PRINTS" id="PR01407">
    <property type="entry name" value="BUTYPHLNCDUF"/>
</dbReference>
<keyword evidence="1" id="KW-0399">Innate immunity</keyword>
<dbReference type="EMBL" id="WNYA01000369">
    <property type="protein sequence ID" value="KAG8548596.1"/>
    <property type="molecule type" value="Genomic_DNA"/>
</dbReference>
<dbReference type="GO" id="GO:0005737">
    <property type="term" value="C:cytoplasm"/>
    <property type="evidence" value="ECO:0007669"/>
    <property type="project" value="UniProtKB-ARBA"/>
</dbReference>
<dbReference type="AlphaFoldDB" id="A0AAV6ZH55"/>
<dbReference type="GO" id="GO:0008270">
    <property type="term" value="F:zinc ion binding"/>
    <property type="evidence" value="ECO:0007669"/>
    <property type="project" value="UniProtKB-KW"/>
</dbReference>
<dbReference type="PROSITE" id="PS50089">
    <property type="entry name" value="ZF_RING_2"/>
    <property type="match status" value="1"/>
</dbReference>
<name>A0AAV6ZH55_ENGPU</name>
<dbReference type="Proteomes" id="UP000824782">
    <property type="component" value="Unassembled WGS sequence"/>
</dbReference>
<dbReference type="SUPFAM" id="SSF57845">
    <property type="entry name" value="B-box zinc-binding domain"/>
    <property type="match status" value="1"/>
</dbReference>
<evidence type="ECO:0000259" key="11">
    <source>
        <dbReference type="PROSITE" id="PS50188"/>
    </source>
</evidence>
<dbReference type="InterPro" id="IPR000315">
    <property type="entry name" value="Znf_B-box"/>
</dbReference>
<dbReference type="GO" id="GO:0045087">
    <property type="term" value="P:innate immune response"/>
    <property type="evidence" value="ECO:0007669"/>
    <property type="project" value="UniProtKB-KW"/>
</dbReference>
<comment type="caution">
    <text evidence="12">The sequence shown here is derived from an EMBL/GenBank/DDBJ whole genome shotgun (WGS) entry which is preliminary data.</text>
</comment>
<dbReference type="SMART" id="SM00184">
    <property type="entry name" value="RING"/>
    <property type="match status" value="1"/>
</dbReference>
<dbReference type="InterPro" id="IPR003879">
    <property type="entry name" value="Butyrophylin_SPRY"/>
</dbReference>
<dbReference type="CDD" id="cd19769">
    <property type="entry name" value="Bbox2_TRIM16-like"/>
    <property type="match status" value="1"/>
</dbReference>
<evidence type="ECO:0000256" key="6">
    <source>
        <dbReference type="ARBA" id="ARBA00023054"/>
    </source>
</evidence>
<dbReference type="InterPro" id="IPR001870">
    <property type="entry name" value="B30.2/SPRY"/>
</dbReference>
<evidence type="ECO:0000256" key="3">
    <source>
        <dbReference type="ARBA" id="ARBA00022771"/>
    </source>
</evidence>
<keyword evidence="2" id="KW-0479">Metal-binding</keyword>
<evidence type="ECO:0000256" key="8">
    <source>
        <dbReference type="SAM" id="Coils"/>
    </source>
</evidence>
<evidence type="ECO:0000256" key="5">
    <source>
        <dbReference type="ARBA" id="ARBA00022859"/>
    </source>
</evidence>
<feature type="domain" description="B30.2/SPRY" evidence="11">
    <location>
        <begin position="339"/>
        <end position="527"/>
    </location>
</feature>
<dbReference type="CDD" id="cd12891">
    <property type="entry name" value="SPRY_PRY_C-I_2"/>
    <property type="match status" value="1"/>
</dbReference>
<dbReference type="InterPro" id="IPR051051">
    <property type="entry name" value="E3_ubiq-ligase_TRIM/RNF"/>
</dbReference>
<dbReference type="PROSITE" id="PS00518">
    <property type="entry name" value="ZF_RING_1"/>
    <property type="match status" value="1"/>
</dbReference>
<evidence type="ECO:0000256" key="7">
    <source>
        <dbReference type="PROSITE-ProRule" id="PRU00024"/>
    </source>
</evidence>
<dbReference type="Pfam" id="PF13765">
    <property type="entry name" value="PRY"/>
    <property type="match status" value="1"/>
</dbReference>
<dbReference type="Gene3D" id="4.10.830.40">
    <property type="match status" value="1"/>
</dbReference>
<protein>
    <submittedName>
        <fullName evidence="12">Uncharacterized protein</fullName>
    </submittedName>
</protein>
<dbReference type="Gene3D" id="3.30.40.10">
    <property type="entry name" value="Zinc/RING finger domain, C3HC4 (zinc finger)"/>
    <property type="match status" value="1"/>
</dbReference>
<dbReference type="Pfam" id="PF00643">
    <property type="entry name" value="zf-B_box"/>
    <property type="match status" value="1"/>
</dbReference>
<dbReference type="PROSITE" id="PS50188">
    <property type="entry name" value="B302_SPRY"/>
    <property type="match status" value="1"/>
</dbReference>
<dbReference type="Gene3D" id="2.60.120.920">
    <property type="match status" value="1"/>
</dbReference>
<dbReference type="SUPFAM" id="SSF57850">
    <property type="entry name" value="RING/U-box"/>
    <property type="match status" value="1"/>
</dbReference>
<evidence type="ECO:0000256" key="1">
    <source>
        <dbReference type="ARBA" id="ARBA00022588"/>
    </source>
</evidence>
<proteinExistence type="predicted"/>
<evidence type="ECO:0000256" key="2">
    <source>
        <dbReference type="ARBA" id="ARBA00022723"/>
    </source>
</evidence>
<dbReference type="Pfam" id="PF00622">
    <property type="entry name" value="SPRY"/>
    <property type="match status" value="1"/>
</dbReference>
<keyword evidence="4" id="KW-0862">Zinc</keyword>
<dbReference type="InterPro" id="IPR017907">
    <property type="entry name" value="Znf_RING_CS"/>
</dbReference>
<keyword evidence="13" id="KW-1185">Reference proteome</keyword>
<keyword evidence="3 7" id="KW-0863">Zinc-finger</keyword>
<dbReference type="InterPro" id="IPR013083">
    <property type="entry name" value="Znf_RING/FYVE/PHD"/>
</dbReference>
<dbReference type="PANTHER" id="PTHR25465:SF41">
    <property type="entry name" value="E3 UBIQUITIN-PROTEIN LIGASE RNF135"/>
    <property type="match status" value="1"/>
</dbReference>
<sequence>MAFAALKEELTCSICLNLYTDPVLLRCGHNFCRVCIDHALDSQEASGGYSCPDCRGGFMERSALQSNRKLCNIVEYLHSTQPAPAEAEIICSNCIESAVPAVISCLHCEVLLCDHHLRVHSKSPEHVLMEPCSAVRIRRCPSHQKALVYYCCDEKSCICVSCLLNGKHMDHQVIDINEAFKKKMETLRSIKAKGAEMVEEVEQKIQTLQAHKKRTLAKSASLIKLNNITFKEIRRQLDVLSKRVQNEIARREEQKSLSISDLIQQLDIMKDDLSRRMRHMEKLCNSTDPLTLLQDGEIDGKYFLDTGHIDLYQQVVTMTNDEDDLDENVISKMTRMGLSGIMGDAGVTKYCPVDEATEIFLDVNTAANNICVSGDLKTASCSDVNRNRPETPERFDDSKVMNTRSFTSGEHYWDMDTSTSGGWRVGVAYASMERRGNISFIGKNSKSLGLRRLGDRYFLRLNDNEIHILHKAKCGKIRIHLDYDAGRVSFYEMSDPMVILYTHNTTFTQPLHAVFAVSENGWVRIRN</sequence>
<keyword evidence="5" id="KW-0391">Immunity</keyword>
<dbReference type="SUPFAM" id="SSF49899">
    <property type="entry name" value="Concanavalin A-like lectins/glucanases"/>
    <property type="match status" value="1"/>
</dbReference>
<organism evidence="12 13">
    <name type="scientific">Engystomops pustulosus</name>
    <name type="common">Tungara frog</name>
    <name type="synonym">Physalaemus pustulosus</name>
    <dbReference type="NCBI Taxonomy" id="76066"/>
    <lineage>
        <taxon>Eukaryota</taxon>
        <taxon>Metazoa</taxon>
        <taxon>Chordata</taxon>
        <taxon>Craniata</taxon>
        <taxon>Vertebrata</taxon>
        <taxon>Euteleostomi</taxon>
        <taxon>Amphibia</taxon>
        <taxon>Batrachia</taxon>
        <taxon>Anura</taxon>
        <taxon>Neobatrachia</taxon>
        <taxon>Hyloidea</taxon>
        <taxon>Leptodactylidae</taxon>
        <taxon>Leiuperinae</taxon>
        <taxon>Engystomops</taxon>
    </lineage>
</organism>